<comment type="caution">
    <text evidence="1">The sequence shown here is derived from an EMBL/GenBank/DDBJ whole genome shotgun (WGS) entry which is preliminary data.</text>
</comment>
<dbReference type="PANTHER" id="PTHR47331">
    <property type="entry name" value="PHD-TYPE DOMAIN-CONTAINING PROTEIN"/>
    <property type="match status" value="1"/>
</dbReference>
<dbReference type="Pfam" id="PF05380">
    <property type="entry name" value="Peptidase_A17"/>
    <property type="match status" value="1"/>
</dbReference>
<dbReference type="Gene3D" id="3.10.10.10">
    <property type="entry name" value="HIV Type 1 Reverse Transcriptase, subunit A, domain 1"/>
    <property type="match status" value="1"/>
</dbReference>
<keyword evidence="2" id="KW-1185">Reference proteome</keyword>
<organism evidence="1 2">
    <name type="scientific">Pinctada imbricata</name>
    <name type="common">Atlantic pearl-oyster</name>
    <name type="synonym">Pinctada martensii</name>
    <dbReference type="NCBI Taxonomy" id="66713"/>
    <lineage>
        <taxon>Eukaryota</taxon>
        <taxon>Metazoa</taxon>
        <taxon>Spiralia</taxon>
        <taxon>Lophotrochozoa</taxon>
        <taxon>Mollusca</taxon>
        <taxon>Bivalvia</taxon>
        <taxon>Autobranchia</taxon>
        <taxon>Pteriomorphia</taxon>
        <taxon>Pterioida</taxon>
        <taxon>Pterioidea</taxon>
        <taxon>Pteriidae</taxon>
        <taxon>Pinctada</taxon>
    </lineage>
</organism>
<dbReference type="SUPFAM" id="SSF56672">
    <property type="entry name" value="DNA/RNA polymerases"/>
    <property type="match status" value="1"/>
</dbReference>
<sequence length="391" mass="44724">MNDNFSSCGHLGDNVFQRSKDDNKIGLSIEDRKFLQLMDKEFTKDSNGHWIAPLPFRTPKPNMPNNRDQALKRAQSLHKSLQTDSNKQDHLVEFMDKILRNGVAEVAPPIAENTECWYLPLFGVYHPKKPGNIRGVFDSSAVYKGVSLNNELMSGPDLVNSLLGILLRFRKNAFAVTADIEQMFYQFFVKPEHRDYLRFFWYEKNDPNRPLIEYRMRVHVFGNKPSPAIATYGLRKTVENCEETYGSDVKDFVCRNFYVDDGLVSLSSAAEVTDLVKRSQHALRTEGSLRLHKIASNSSEVMEAFPPEDLGKELKSLDFEKDYLPLQRSLGLVWNLNFDSFVFDIPDFDKPFTRRGLLSTVNSLYDPIGFLAPFTIMGKILLRETTPSGID</sequence>
<dbReference type="AlphaFoldDB" id="A0AA88Y487"/>
<dbReference type="Proteomes" id="UP001186944">
    <property type="component" value="Unassembled WGS sequence"/>
</dbReference>
<reference evidence="1" key="1">
    <citation type="submission" date="2019-08" db="EMBL/GenBank/DDBJ databases">
        <title>The improved chromosome-level genome for the pearl oyster Pinctada fucata martensii using PacBio sequencing and Hi-C.</title>
        <authorList>
            <person name="Zheng Z."/>
        </authorList>
    </citation>
    <scope>NUCLEOTIDE SEQUENCE</scope>
    <source>
        <strain evidence="1">ZZ-2019</strain>
        <tissue evidence="1">Adductor muscle</tissue>
    </source>
</reference>
<evidence type="ECO:0000313" key="2">
    <source>
        <dbReference type="Proteomes" id="UP001186944"/>
    </source>
</evidence>
<protein>
    <recommendedName>
        <fullName evidence="3">Reverse transcriptase domain-containing protein</fullName>
    </recommendedName>
</protein>
<accession>A0AA88Y487</accession>
<dbReference type="InterPro" id="IPR043502">
    <property type="entry name" value="DNA/RNA_pol_sf"/>
</dbReference>
<dbReference type="CDD" id="cd01644">
    <property type="entry name" value="RT_pepA17"/>
    <property type="match status" value="1"/>
</dbReference>
<evidence type="ECO:0008006" key="3">
    <source>
        <dbReference type="Google" id="ProtNLM"/>
    </source>
</evidence>
<evidence type="ECO:0000313" key="1">
    <source>
        <dbReference type="EMBL" id="KAK3098135.1"/>
    </source>
</evidence>
<proteinExistence type="predicted"/>
<dbReference type="PANTHER" id="PTHR47331:SF6">
    <property type="entry name" value="DOUBLECORTIN DOMAIN-CONTAINING PROTEIN"/>
    <property type="match status" value="1"/>
</dbReference>
<dbReference type="InterPro" id="IPR043128">
    <property type="entry name" value="Rev_trsase/Diguanyl_cyclase"/>
</dbReference>
<name>A0AA88Y487_PINIB</name>
<dbReference type="InterPro" id="IPR008042">
    <property type="entry name" value="Retrotrans_Pao"/>
</dbReference>
<dbReference type="Gene3D" id="3.30.70.270">
    <property type="match status" value="1"/>
</dbReference>
<gene>
    <name evidence="1" type="ORF">FSP39_016503</name>
</gene>
<dbReference type="EMBL" id="VSWD01000007">
    <property type="protein sequence ID" value="KAK3098135.1"/>
    <property type="molecule type" value="Genomic_DNA"/>
</dbReference>